<comment type="similarity">
    <text evidence="1">Belongs to the serine-aspartate repeat-containing protein (SDr) family.</text>
</comment>
<dbReference type="PANTHER" id="PTHR36108:SF13">
    <property type="entry name" value="COLOSSIN-B-RELATED"/>
    <property type="match status" value="1"/>
</dbReference>
<evidence type="ECO:0000256" key="5">
    <source>
        <dbReference type="SAM" id="SignalP"/>
    </source>
</evidence>
<evidence type="ECO:0000256" key="4">
    <source>
        <dbReference type="SAM" id="Phobius"/>
    </source>
</evidence>
<keyword evidence="4" id="KW-0472">Membrane</keyword>
<evidence type="ECO:0000256" key="3">
    <source>
        <dbReference type="ARBA" id="ARBA00022729"/>
    </source>
</evidence>
<dbReference type="SUPFAM" id="SSF49478">
    <property type="entry name" value="Cna protein B-type domain"/>
    <property type="match status" value="2"/>
</dbReference>
<feature type="domain" description="SpaA-like prealbumin fold" evidence="7">
    <location>
        <begin position="231"/>
        <end position="299"/>
    </location>
</feature>
<keyword evidence="9" id="KW-1185">Reference proteome</keyword>
<name>A0A0D1A4V3_9LACO</name>
<feature type="chain" id="PRO_5039529328" evidence="5">
    <location>
        <begin position="29"/>
        <end position="471"/>
    </location>
</feature>
<accession>A0A0D1A4V3</accession>
<reference evidence="8 9" key="1">
    <citation type="submission" date="2013-08" db="EMBL/GenBank/DDBJ databases">
        <title>Lactobacillus wasatchii sp. WDC04, a late gas producing bacteria isolated from aged chedder cheese.</title>
        <authorList>
            <person name="Oberg C.J."/>
            <person name="Culumber M."/>
            <person name="McMahon D.J."/>
            <person name="Broadbent J.R."/>
            <person name="Oberg T.S."/>
            <person name="Ortaki F."/>
        </authorList>
    </citation>
    <scope>NUCLEOTIDE SEQUENCE [LARGE SCALE GENOMIC DNA]</scope>
    <source>
        <strain evidence="8 9">WDC04</strain>
    </source>
</reference>
<dbReference type="PATRIC" id="fig|1335616.4.peg.1510"/>
<feature type="domain" description="Gram-positive pilin subunit D1 N-terminal" evidence="6">
    <location>
        <begin position="40"/>
        <end position="208"/>
    </location>
</feature>
<keyword evidence="3 5" id="KW-0732">Signal</keyword>
<dbReference type="Pfam" id="PF17802">
    <property type="entry name" value="SpaA"/>
    <property type="match status" value="2"/>
</dbReference>
<gene>
    <name evidence="8" type="ORF">WDC_1506</name>
</gene>
<evidence type="ECO:0000259" key="7">
    <source>
        <dbReference type="Pfam" id="PF17802"/>
    </source>
</evidence>
<evidence type="ECO:0000313" key="8">
    <source>
        <dbReference type="EMBL" id="KIS02920.1"/>
    </source>
</evidence>
<dbReference type="NCBIfam" id="TIGR01167">
    <property type="entry name" value="LPXTG_anchor"/>
    <property type="match status" value="1"/>
</dbReference>
<evidence type="ECO:0000256" key="2">
    <source>
        <dbReference type="ARBA" id="ARBA00022525"/>
    </source>
</evidence>
<dbReference type="PANTHER" id="PTHR36108">
    <property type="entry name" value="COLOSSIN-B-RELATED"/>
    <property type="match status" value="1"/>
</dbReference>
<keyword evidence="4" id="KW-0812">Transmembrane</keyword>
<feature type="domain" description="SpaA-like prealbumin fold" evidence="7">
    <location>
        <begin position="326"/>
        <end position="421"/>
    </location>
</feature>
<dbReference type="STRING" id="1335616.WDC_1506"/>
<dbReference type="EMBL" id="AWTT01000040">
    <property type="protein sequence ID" value="KIS02920.1"/>
    <property type="molecule type" value="Genomic_DNA"/>
</dbReference>
<dbReference type="InterPro" id="IPR032364">
    <property type="entry name" value="GramPos_pilinD1_N"/>
</dbReference>
<dbReference type="InterPro" id="IPR041033">
    <property type="entry name" value="SpaA_PFL_dom_1"/>
</dbReference>
<evidence type="ECO:0000256" key="1">
    <source>
        <dbReference type="ARBA" id="ARBA00007257"/>
    </source>
</evidence>
<comment type="caution">
    <text evidence="8">The sequence shown here is derived from an EMBL/GenBank/DDBJ whole genome shotgun (WGS) entry which is preliminary data.</text>
</comment>
<keyword evidence="4" id="KW-1133">Transmembrane helix</keyword>
<dbReference type="RefSeq" id="WP_052497824.1">
    <property type="nucleotide sequence ID" value="NZ_AWTT01000040.1"/>
</dbReference>
<dbReference type="OrthoDB" id="2249722at2"/>
<dbReference type="InterPro" id="IPR013783">
    <property type="entry name" value="Ig-like_fold"/>
</dbReference>
<organism evidence="8 9">
    <name type="scientific">Paucilactobacillus wasatchensis</name>
    <dbReference type="NCBI Taxonomy" id="1335616"/>
    <lineage>
        <taxon>Bacteria</taxon>
        <taxon>Bacillati</taxon>
        <taxon>Bacillota</taxon>
        <taxon>Bacilli</taxon>
        <taxon>Lactobacillales</taxon>
        <taxon>Lactobacillaceae</taxon>
        <taxon>Paucilactobacillus</taxon>
    </lineage>
</organism>
<keyword evidence="2" id="KW-0964">Secreted</keyword>
<feature type="signal peptide" evidence="5">
    <location>
        <begin position="1"/>
        <end position="28"/>
    </location>
</feature>
<evidence type="ECO:0000313" key="9">
    <source>
        <dbReference type="Proteomes" id="UP000032279"/>
    </source>
</evidence>
<dbReference type="Proteomes" id="UP000032279">
    <property type="component" value="Unassembled WGS sequence"/>
</dbReference>
<dbReference type="AlphaFoldDB" id="A0A0D1A4V3"/>
<dbReference type="Pfam" id="PF16555">
    <property type="entry name" value="GramPos_pilinD1"/>
    <property type="match status" value="1"/>
</dbReference>
<dbReference type="Gene3D" id="2.60.40.10">
    <property type="entry name" value="Immunoglobulins"/>
    <property type="match status" value="3"/>
</dbReference>
<sequence length="471" mass="50652">MQIKKLWKRVGTLAAAAMLMAPLGGSLAGGQSSAKAETTDSVNIKLHKMETSDASTDTITNTGDELSDLGGNSVYNPEKYGHVKFTLYEVSGWFKANMTNAEFVAERDRRIAAMSTTGDLQTALDHQNDYLEDDKDAISIGTYDSANAEDFSNGQFNIDNVSNSGYYLIVESEVAENNVNKFSVPLLFRLPLAGKTAGSDVHLYAKNQIQTADPSVIKEGQDINEPGKDINLPNVDFTLKDSAGNEIDSGTTNSEGKINFSALKPGDTYTLTETANKNAGYENSMVTVEFKVDADGNVEIISTSPEGDAAASGSVITIKNYLLLGSKTFQKTDESGRNLAGAEFQIEKSGDSSMVAHLDASNKFFKWVAKDSNEATTITGTDGEFTVSGLPYGEYDLIETKAPDGYSKLAEPRAFTINASSAGLTEDKIPNKKYDLPITGGMGLLLFILAGLALMGTSTYLYRRNKKQASK</sequence>
<proteinExistence type="inferred from homology"/>
<protein>
    <submittedName>
        <fullName evidence="8">Cell wall surface anchor family protein</fullName>
    </submittedName>
</protein>
<evidence type="ECO:0000259" key="6">
    <source>
        <dbReference type="Pfam" id="PF16555"/>
    </source>
</evidence>
<feature type="transmembrane region" description="Helical" evidence="4">
    <location>
        <begin position="438"/>
        <end position="462"/>
    </location>
</feature>